<evidence type="ECO:0000256" key="2">
    <source>
        <dbReference type="ARBA" id="ARBA00005184"/>
    </source>
</evidence>
<evidence type="ECO:0000313" key="13">
    <source>
        <dbReference type="Proteomes" id="UP001152523"/>
    </source>
</evidence>
<evidence type="ECO:0000256" key="10">
    <source>
        <dbReference type="RuleBase" id="RU000589"/>
    </source>
</evidence>
<organism evidence="12 13">
    <name type="scientific">Cuscuta epithymum</name>
    <dbReference type="NCBI Taxonomy" id="186058"/>
    <lineage>
        <taxon>Eukaryota</taxon>
        <taxon>Viridiplantae</taxon>
        <taxon>Streptophyta</taxon>
        <taxon>Embryophyta</taxon>
        <taxon>Tracheophyta</taxon>
        <taxon>Spermatophyta</taxon>
        <taxon>Magnoliopsida</taxon>
        <taxon>eudicotyledons</taxon>
        <taxon>Gunneridae</taxon>
        <taxon>Pentapetalae</taxon>
        <taxon>asterids</taxon>
        <taxon>lamiids</taxon>
        <taxon>Solanales</taxon>
        <taxon>Convolvulaceae</taxon>
        <taxon>Cuscuteae</taxon>
        <taxon>Cuscuta</taxon>
        <taxon>Cuscuta subgen. Cuscuta</taxon>
    </lineage>
</organism>
<dbReference type="InterPro" id="IPR000070">
    <property type="entry name" value="Pectinesterase_cat"/>
</dbReference>
<keyword evidence="13" id="KW-1185">Reference proteome</keyword>
<dbReference type="SUPFAM" id="SSF51126">
    <property type="entry name" value="Pectin lyase-like"/>
    <property type="match status" value="1"/>
</dbReference>
<evidence type="ECO:0000256" key="1">
    <source>
        <dbReference type="ARBA" id="ARBA00004613"/>
    </source>
</evidence>
<evidence type="ECO:0000259" key="11">
    <source>
        <dbReference type="Pfam" id="PF01095"/>
    </source>
</evidence>
<evidence type="ECO:0000256" key="8">
    <source>
        <dbReference type="ARBA" id="ARBA00047928"/>
    </source>
</evidence>
<dbReference type="GO" id="GO:0042545">
    <property type="term" value="P:cell wall modification"/>
    <property type="evidence" value="ECO:0007669"/>
    <property type="project" value="UniProtKB-UniRule"/>
</dbReference>
<comment type="similarity">
    <text evidence="3">Belongs to the pectinesterase family.</text>
</comment>
<sequence length="400" mass="44015">MLSKCIPKPTSYYPPPHFELPTHIHTSHAQYMKMTLHASIPTSILLLLPLLLCPTKVFSDDNVPIPPTKDQVNNWFTANVHPLASRKHLDPALAKAEANVSHIKVSSDGKGKFKTISDAINSVPAGNTQRVVISLAGGTYKERVKIERNKPFITLYGDPANRPTIVFDSTAAKDGTVYSATVYVLSDYFSAVNIDFVNSAPRPDGKKPNQQAVAVTQSGDKASYYNCKMKGFQDTFCDDAGKHFFKDCYIEGTVDFIFGNGKSLYVNTELHVIEGDNMAVITAQARHTNAEDTAYSFAHCTITGKGTGGLLGRGWMPFSRVIISYTEIGNCIKPEGWMGMRGNPTDGGTTFFGEYKNTGPGSNMNMRPKFVRRLTDPEVRPYITLGFVEASKWLLPPTKV</sequence>
<evidence type="ECO:0000256" key="4">
    <source>
        <dbReference type="ARBA" id="ARBA00013229"/>
    </source>
</evidence>
<dbReference type="PROSITE" id="PS00503">
    <property type="entry name" value="PECTINESTERASE_2"/>
    <property type="match status" value="1"/>
</dbReference>
<keyword evidence="7 10" id="KW-0063">Aspartyl esterase</keyword>
<evidence type="ECO:0000256" key="9">
    <source>
        <dbReference type="PROSITE-ProRule" id="PRU10040"/>
    </source>
</evidence>
<dbReference type="PANTHER" id="PTHR31321">
    <property type="entry name" value="ACYL-COA THIOESTER HYDROLASE YBHC-RELATED"/>
    <property type="match status" value="1"/>
</dbReference>
<dbReference type="GO" id="GO:0030599">
    <property type="term" value="F:pectinesterase activity"/>
    <property type="evidence" value="ECO:0007669"/>
    <property type="project" value="UniProtKB-UniRule"/>
</dbReference>
<comment type="caution">
    <text evidence="12">The sequence shown here is derived from an EMBL/GenBank/DDBJ whole genome shotgun (WGS) entry which is preliminary data.</text>
</comment>
<feature type="active site" evidence="9">
    <location>
        <position position="255"/>
    </location>
</feature>
<dbReference type="Gene3D" id="2.160.20.10">
    <property type="entry name" value="Single-stranded right-handed beta-helix, Pectin lyase-like"/>
    <property type="match status" value="1"/>
</dbReference>
<dbReference type="GO" id="GO:0005576">
    <property type="term" value="C:extracellular region"/>
    <property type="evidence" value="ECO:0007669"/>
    <property type="project" value="UniProtKB-SubCell"/>
</dbReference>
<gene>
    <name evidence="12" type="ORF">CEPIT_LOCUS15392</name>
</gene>
<dbReference type="EC" id="3.1.1.11" evidence="4 10"/>
<comment type="pathway">
    <text evidence="2 10">Glycan metabolism; pectin degradation; 2-dehydro-3-deoxy-D-gluconate from pectin: step 1/5.</text>
</comment>
<evidence type="ECO:0000256" key="3">
    <source>
        <dbReference type="ARBA" id="ARBA00008891"/>
    </source>
</evidence>
<dbReference type="EMBL" id="CAMAPF010000109">
    <property type="protein sequence ID" value="CAH9100795.1"/>
    <property type="molecule type" value="Genomic_DNA"/>
</dbReference>
<evidence type="ECO:0000313" key="12">
    <source>
        <dbReference type="EMBL" id="CAH9100795.1"/>
    </source>
</evidence>
<name>A0AAV0DIH3_9ASTE</name>
<evidence type="ECO:0000256" key="6">
    <source>
        <dbReference type="ARBA" id="ARBA00022801"/>
    </source>
</evidence>
<evidence type="ECO:0000256" key="5">
    <source>
        <dbReference type="ARBA" id="ARBA00022525"/>
    </source>
</evidence>
<feature type="domain" description="Pectinesterase catalytic" evidence="11">
    <location>
        <begin position="103"/>
        <end position="370"/>
    </location>
</feature>
<comment type="catalytic activity">
    <reaction evidence="8 10">
        <text>[(1-&gt;4)-alpha-D-galacturonosyl methyl ester](n) + n H2O = [(1-&gt;4)-alpha-D-galacturonosyl](n) + n methanol + n H(+)</text>
        <dbReference type="Rhea" id="RHEA:22380"/>
        <dbReference type="Rhea" id="RHEA-COMP:14570"/>
        <dbReference type="Rhea" id="RHEA-COMP:14573"/>
        <dbReference type="ChEBI" id="CHEBI:15377"/>
        <dbReference type="ChEBI" id="CHEBI:15378"/>
        <dbReference type="ChEBI" id="CHEBI:17790"/>
        <dbReference type="ChEBI" id="CHEBI:140522"/>
        <dbReference type="ChEBI" id="CHEBI:140523"/>
        <dbReference type="EC" id="3.1.1.11"/>
    </reaction>
</comment>
<dbReference type="InterPro" id="IPR011050">
    <property type="entry name" value="Pectin_lyase_fold/virulence"/>
</dbReference>
<dbReference type="AlphaFoldDB" id="A0AAV0DIH3"/>
<keyword evidence="5" id="KW-0964">Secreted</keyword>
<evidence type="ECO:0000256" key="7">
    <source>
        <dbReference type="ARBA" id="ARBA00023085"/>
    </source>
</evidence>
<dbReference type="GO" id="GO:0045490">
    <property type="term" value="P:pectin catabolic process"/>
    <property type="evidence" value="ECO:0007669"/>
    <property type="project" value="UniProtKB-UniRule"/>
</dbReference>
<dbReference type="InterPro" id="IPR033131">
    <property type="entry name" value="Pectinesterase_Asp_AS"/>
</dbReference>
<comment type="subcellular location">
    <subcellularLocation>
        <location evidence="1">Secreted</location>
    </subcellularLocation>
</comment>
<dbReference type="Pfam" id="PF01095">
    <property type="entry name" value="Pectinesterase"/>
    <property type="match status" value="1"/>
</dbReference>
<proteinExistence type="inferred from homology"/>
<dbReference type="Proteomes" id="UP001152523">
    <property type="component" value="Unassembled WGS sequence"/>
</dbReference>
<reference evidence="12" key="1">
    <citation type="submission" date="2022-07" db="EMBL/GenBank/DDBJ databases">
        <authorList>
            <person name="Macas J."/>
            <person name="Novak P."/>
            <person name="Neumann P."/>
        </authorList>
    </citation>
    <scope>NUCLEOTIDE SEQUENCE</scope>
</reference>
<keyword evidence="6 10" id="KW-0378">Hydrolase</keyword>
<dbReference type="PANTHER" id="PTHR31321:SF87">
    <property type="entry name" value="PECTINESTERASE 63-RELATED"/>
    <property type="match status" value="1"/>
</dbReference>
<accession>A0AAV0DIH3</accession>
<dbReference type="InterPro" id="IPR012334">
    <property type="entry name" value="Pectin_lyas_fold"/>
</dbReference>
<protein>
    <recommendedName>
        <fullName evidence="4 10">Pectinesterase</fullName>
        <ecNumber evidence="4 10">3.1.1.11</ecNumber>
    </recommendedName>
</protein>